<dbReference type="Gene3D" id="3.40.50.720">
    <property type="entry name" value="NAD(P)-binding Rossmann-like Domain"/>
    <property type="match status" value="1"/>
</dbReference>
<dbReference type="PANTHER" id="PTHR48079:SF6">
    <property type="entry name" value="NAD(P)-BINDING DOMAIN-CONTAINING PROTEIN-RELATED"/>
    <property type="match status" value="1"/>
</dbReference>
<dbReference type="InterPro" id="IPR001509">
    <property type="entry name" value="Epimerase_deHydtase"/>
</dbReference>
<comment type="caution">
    <text evidence="2">The sequence shown here is derived from an EMBL/GenBank/DDBJ whole genome shotgun (WGS) entry which is preliminary data.</text>
</comment>
<accession>A0ABW6SY91</accession>
<dbReference type="EMBL" id="JBIASD010000026">
    <property type="protein sequence ID" value="MFF3669984.1"/>
    <property type="molecule type" value="Genomic_DNA"/>
</dbReference>
<sequence length="349" mass="38088">MRVVVVGATGNVGTSLVSALEADPEVSSIVGVARRFPGWRPGKTEWRTADIATADLAKIFTGADAVVHLAWLFQPTHDPVTTWRVNVMGSERVFRAVGKAHVPTLVYASSVGAYSPGPKEQAVDETWPTHGWPDAAYGREKAYVERLLDIFERDHPGIRAVRMRPGFIFKREAASEQRRIFAGPLVPGRLVRPGKVPFVPDIPGLRFQVLHAEDAAEAYRLAVTRPVIGAFNLAADPVITPQILAEIFNTRVVRMPALVARTALAAGWHLRLVPAAPGLLEMALKMPLMDVSRAHDELGWHPLRNGRQALEEFLEGLQRGWGMDTPPLAPEEGVVGRVKELATGGGQRS</sequence>
<dbReference type="PANTHER" id="PTHR48079">
    <property type="entry name" value="PROTEIN YEEZ"/>
    <property type="match status" value="1"/>
</dbReference>
<gene>
    <name evidence="2" type="ORF">ACFYXI_30790</name>
</gene>
<dbReference type="Proteomes" id="UP001602013">
    <property type="component" value="Unassembled WGS sequence"/>
</dbReference>
<dbReference type="InterPro" id="IPR036291">
    <property type="entry name" value="NAD(P)-bd_dom_sf"/>
</dbReference>
<keyword evidence="3" id="KW-1185">Reference proteome</keyword>
<organism evidence="2 3">
    <name type="scientific">Microtetraspora malaysiensis</name>
    <dbReference type="NCBI Taxonomy" id="161358"/>
    <lineage>
        <taxon>Bacteria</taxon>
        <taxon>Bacillati</taxon>
        <taxon>Actinomycetota</taxon>
        <taxon>Actinomycetes</taxon>
        <taxon>Streptosporangiales</taxon>
        <taxon>Streptosporangiaceae</taxon>
        <taxon>Microtetraspora</taxon>
    </lineage>
</organism>
<protein>
    <submittedName>
        <fullName evidence="2">NAD-dependent epimerase/dehydratase family protein</fullName>
    </submittedName>
</protein>
<proteinExistence type="predicted"/>
<evidence type="ECO:0000313" key="3">
    <source>
        <dbReference type="Proteomes" id="UP001602013"/>
    </source>
</evidence>
<dbReference type="SUPFAM" id="SSF51735">
    <property type="entry name" value="NAD(P)-binding Rossmann-fold domains"/>
    <property type="match status" value="1"/>
</dbReference>
<name>A0ABW6SY91_9ACTN</name>
<reference evidence="2 3" key="1">
    <citation type="submission" date="2024-10" db="EMBL/GenBank/DDBJ databases">
        <title>The Natural Products Discovery Center: Release of the First 8490 Sequenced Strains for Exploring Actinobacteria Biosynthetic Diversity.</title>
        <authorList>
            <person name="Kalkreuter E."/>
            <person name="Kautsar S.A."/>
            <person name="Yang D."/>
            <person name="Bader C.D."/>
            <person name="Teijaro C.N."/>
            <person name="Fluegel L."/>
            <person name="Davis C.M."/>
            <person name="Simpson J.R."/>
            <person name="Lauterbach L."/>
            <person name="Steele A.D."/>
            <person name="Gui C."/>
            <person name="Meng S."/>
            <person name="Li G."/>
            <person name="Viehrig K."/>
            <person name="Ye F."/>
            <person name="Su P."/>
            <person name="Kiefer A.F."/>
            <person name="Nichols A."/>
            <person name="Cepeda A.J."/>
            <person name="Yan W."/>
            <person name="Fan B."/>
            <person name="Jiang Y."/>
            <person name="Adhikari A."/>
            <person name="Zheng C.-J."/>
            <person name="Schuster L."/>
            <person name="Cowan T.M."/>
            <person name="Smanski M.J."/>
            <person name="Chevrette M.G."/>
            <person name="De Carvalho L.P.S."/>
            <person name="Shen B."/>
        </authorList>
    </citation>
    <scope>NUCLEOTIDE SEQUENCE [LARGE SCALE GENOMIC DNA]</scope>
    <source>
        <strain evidence="2 3">NPDC002173</strain>
    </source>
</reference>
<dbReference type="InterPro" id="IPR051783">
    <property type="entry name" value="NAD(P)-dependent_oxidoreduct"/>
</dbReference>
<evidence type="ECO:0000313" key="2">
    <source>
        <dbReference type="EMBL" id="MFF3669984.1"/>
    </source>
</evidence>
<dbReference type="Pfam" id="PF01370">
    <property type="entry name" value="Epimerase"/>
    <property type="match status" value="1"/>
</dbReference>
<dbReference type="RefSeq" id="WP_387416253.1">
    <property type="nucleotide sequence ID" value="NZ_JBIASD010000026.1"/>
</dbReference>
<feature type="domain" description="NAD-dependent epimerase/dehydratase" evidence="1">
    <location>
        <begin position="3"/>
        <end position="226"/>
    </location>
</feature>
<evidence type="ECO:0000259" key="1">
    <source>
        <dbReference type="Pfam" id="PF01370"/>
    </source>
</evidence>